<evidence type="ECO:0008006" key="3">
    <source>
        <dbReference type="Google" id="ProtNLM"/>
    </source>
</evidence>
<proteinExistence type="predicted"/>
<accession>A0ABN3BS66</accession>
<sequence length="138" mass="14807">MTTRDLDRLAKYVKAHRLELYPSRLAAAQAAGISKDTWHRVEEGEAVRDSTYAKIDKALGWAAGSCLVIAEGGEPVFAGEATTSSARTSASLSEEQARKMAWDTARATLPTAPVGELDTFVNELVENLRRAGIVTDGA</sequence>
<organism evidence="1 2">
    <name type="scientific">Streptomyces bangladeshensis</name>
    <dbReference type="NCBI Taxonomy" id="295352"/>
    <lineage>
        <taxon>Bacteria</taxon>
        <taxon>Bacillati</taxon>
        <taxon>Actinomycetota</taxon>
        <taxon>Actinomycetes</taxon>
        <taxon>Kitasatosporales</taxon>
        <taxon>Streptomycetaceae</taxon>
        <taxon>Streptomyces</taxon>
    </lineage>
</organism>
<keyword evidence="2" id="KW-1185">Reference proteome</keyword>
<dbReference type="InterPro" id="IPR010982">
    <property type="entry name" value="Lambda_DNA-bd_dom_sf"/>
</dbReference>
<evidence type="ECO:0000313" key="1">
    <source>
        <dbReference type="EMBL" id="GAA2199785.1"/>
    </source>
</evidence>
<reference evidence="1 2" key="1">
    <citation type="journal article" date="2019" name="Int. J. Syst. Evol. Microbiol.">
        <title>The Global Catalogue of Microorganisms (GCM) 10K type strain sequencing project: providing services to taxonomists for standard genome sequencing and annotation.</title>
        <authorList>
            <consortium name="The Broad Institute Genomics Platform"/>
            <consortium name="The Broad Institute Genome Sequencing Center for Infectious Disease"/>
            <person name="Wu L."/>
            <person name="Ma J."/>
        </authorList>
    </citation>
    <scope>NUCLEOTIDE SEQUENCE [LARGE SCALE GENOMIC DNA]</scope>
    <source>
        <strain evidence="1 2">JCM 14924</strain>
    </source>
</reference>
<comment type="caution">
    <text evidence="1">The sequence shown here is derived from an EMBL/GenBank/DDBJ whole genome shotgun (WGS) entry which is preliminary data.</text>
</comment>
<name>A0ABN3BS66_9ACTN</name>
<protein>
    <recommendedName>
        <fullName evidence="3">XRE family transcriptional regulator</fullName>
    </recommendedName>
</protein>
<gene>
    <name evidence="1" type="ORF">GCM10009787_48140</name>
</gene>
<dbReference type="Proteomes" id="UP001501391">
    <property type="component" value="Unassembled WGS sequence"/>
</dbReference>
<dbReference type="EMBL" id="BAAAOQ010000016">
    <property type="protein sequence ID" value="GAA2199785.1"/>
    <property type="molecule type" value="Genomic_DNA"/>
</dbReference>
<evidence type="ECO:0000313" key="2">
    <source>
        <dbReference type="Proteomes" id="UP001501391"/>
    </source>
</evidence>
<dbReference type="RefSeq" id="WP_094372602.1">
    <property type="nucleotide sequence ID" value="NZ_BAAAOQ010000016.1"/>
</dbReference>
<dbReference type="Gene3D" id="1.10.260.40">
    <property type="entry name" value="lambda repressor-like DNA-binding domains"/>
    <property type="match status" value="1"/>
</dbReference>
<dbReference type="SUPFAM" id="SSF47413">
    <property type="entry name" value="lambda repressor-like DNA-binding domains"/>
    <property type="match status" value="1"/>
</dbReference>